<evidence type="ECO:0000256" key="1">
    <source>
        <dbReference type="SAM" id="Phobius"/>
    </source>
</evidence>
<sequence>MKLFGIRLMLTFLLVLLEMIVINIAGILPFIAAHKANISGAPYMEFITKNLLHPIEKAKLMIKEKNPLFFLGSGAVVLLTFYATFFMKGAKGKYQLADKYGVHGSSRFAHKHEIFKPGETVGVPVNQLMKDLEASILNSKGEM</sequence>
<accession>A0ABT0WGK6</accession>
<evidence type="ECO:0008006" key="4">
    <source>
        <dbReference type="Google" id="ProtNLM"/>
    </source>
</evidence>
<dbReference type="Proteomes" id="UP001523262">
    <property type="component" value="Unassembled WGS sequence"/>
</dbReference>
<organism evidence="2 3">
    <name type="scientific">Neobacillus pocheonensis</name>
    <dbReference type="NCBI Taxonomy" id="363869"/>
    <lineage>
        <taxon>Bacteria</taxon>
        <taxon>Bacillati</taxon>
        <taxon>Bacillota</taxon>
        <taxon>Bacilli</taxon>
        <taxon>Bacillales</taxon>
        <taxon>Bacillaceae</taxon>
        <taxon>Neobacillus</taxon>
    </lineage>
</organism>
<comment type="caution">
    <text evidence="2">The sequence shown here is derived from an EMBL/GenBank/DDBJ whole genome shotgun (WGS) entry which is preliminary data.</text>
</comment>
<reference evidence="2 3" key="1">
    <citation type="submission" date="2022-06" db="EMBL/GenBank/DDBJ databases">
        <authorList>
            <person name="Jeon C.O."/>
        </authorList>
    </citation>
    <scope>NUCLEOTIDE SEQUENCE [LARGE SCALE GENOMIC DNA]</scope>
    <source>
        <strain evidence="2 3">KCTC 13943</strain>
    </source>
</reference>
<protein>
    <recommendedName>
        <fullName evidence="4">Conjugal transfer protein TraG</fullName>
    </recommendedName>
</protein>
<dbReference type="EMBL" id="JAMQCR010000002">
    <property type="protein sequence ID" value="MCM2534654.1"/>
    <property type="molecule type" value="Genomic_DNA"/>
</dbReference>
<keyword evidence="1" id="KW-1133">Transmembrane helix</keyword>
<feature type="transmembrane region" description="Helical" evidence="1">
    <location>
        <begin position="68"/>
        <end position="87"/>
    </location>
</feature>
<feature type="transmembrane region" description="Helical" evidence="1">
    <location>
        <begin position="12"/>
        <end position="32"/>
    </location>
</feature>
<proteinExistence type="predicted"/>
<name>A0ABT0WGK6_9BACI</name>
<keyword evidence="3" id="KW-1185">Reference proteome</keyword>
<evidence type="ECO:0000313" key="3">
    <source>
        <dbReference type="Proteomes" id="UP001523262"/>
    </source>
</evidence>
<keyword evidence="1" id="KW-0472">Membrane</keyword>
<keyword evidence="1" id="KW-0812">Transmembrane</keyword>
<evidence type="ECO:0000313" key="2">
    <source>
        <dbReference type="EMBL" id="MCM2534654.1"/>
    </source>
</evidence>
<gene>
    <name evidence="2" type="ORF">NDK43_22775</name>
</gene>